<protein>
    <recommendedName>
        <fullName evidence="7">Zn(2)-C6 fungal-type domain-containing protein</fullName>
    </recommendedName>
</protein>
<dbReference type="Pfam" id="PF00172">
    <property type="entry name" value="Zn_clus"/>
    <property type="match status" value="1"/>
</dbReference>
<keyword evidence="5" id="KW-0804">Transcription</keyword>
<dbReference type="SUPFAM" id="SSF57701">
    <property type="entry name" value="Zn2/Cys6 DNA-binding domain"/>
    <property type="match status" value="1"/>
</dbReference>
<gene>
    <name evidence="8" type="ORF">BJY01DRAFT_238323</name>
</gene>
<evidence type="ECO:0000259" key="7">
    <source>
        <dbReference type="PROSITE" id="PS50048"/>
    </source>
</evidence>
<evidence type="ECO:0000256" key="4">
    <source>
        <dbReference type="ARBA" id="ARBA00023125"/>
    </source>
</evidence>
<evidence type="ECO:0000256" key="5">
    <source>
        <dbReference type="ARBA" id="ARBA00023163"/>
    </source>
</evidence>
<dbReference type="PROSITE" id="PS50048">
    <property type="entry name" value="ZN2_CY6_FUNGAL_2"/>
    <property type="match status" value="1"/>
</dbReference>
<feature type="domain" description="Zn(2)-C6 fungal-type" evidence="7">
    <location>
        <begin position="51"/>
        <end position="80"/>
    </location>
</feature>
<organism evidence="8 9">
    <name type="scientific">Aspergillus pseudoustus</name>
    <dbReference type="NCBI Taxonomy" id="1810923"/>
    <lineage>
        <taxon>Eukaryota</taxon>
        <taxon>Fungi</taxon>
        <taxon>Dikarya</taxon>
        <taxon>Ascomycota</taxon>
        <taxon>Pezizomycotina</taxon>
        <taxon>Eurotiomycetes</taxon>
        <taxon>Eurotiomycetidae</taxon>
        <taxon>Eurotiales</taxon>
        <taxon>Aspergillaceae</taxon>
        <taxon>Aspergillus</taxon>
        <taxon>Aspergillus subgen. Nidulantes</taxon>
    </lineage>
</organism>
<keyword evidence="1" id="KW-0479">Metal-binding</keyword>
<evidence type="ECO:0000313" key="9">
    <source>
        <dbReference type="Proteomes" id="UP001610446"/>
    </source>
</evidence>
<keyword evidence="2" id="KW-0862">Zinc</keyword>
<evidence type="ECO:0000256" key="1">
    <source>
        <dbReference type="ARBA" id="ARBA00022723"/>
    </source>
</evidence>
<reference evidence="8 9" key="1">
    <citation type="submission" date="2024-07" db="EMBL/GenBank/DDBJ databases">
        <title>Section-level genome sequencing and comparative genomics of Aspergillus sections Usti and Cavernicolus.</title>
        <authorList>
            <consortium name="Lawrence Berkeley National Laboratory"/>
            <person name="Nybo J.L."/>
            <person name="Vesth T.C."/>
            <person name="Theobald S."/>
            <person name="Frisvad J.C."/>
            <person name="Larsen T.O."/>
            <person name="Kjaerboelling I."/>
            <person name="Rothschild-Mancinelli K."/>
            <person name="Lyhne E.K."/>
            <person name="Kogle M.E."/>
            <person name="Barry K."/>
            <person name="Clum A."/>
            <person name="Na H."/>
            <person name="Ledsgaard L."/>
            <person name="Lin J."/>
            <person name="Lipzen A."/>
            <person name="Kuo A."/>
            <person name="Riley R."/>
            <person name="Mondo S."/>
            <person name="Labutti K."/>
            <person name="Haridas S."/>
            <person name="Pangalinan J."/>
            <person name="Salamov A.A."/>
            <person name="Simmons B.A."/>
            <person name="Magnuson J.K."/>
            <person name="Chen J."/>
            <person name="Drula E."/>
            <person name="Henrissat B."/>
            <person name="Wiebenga A."/>
            <person name="Lubbers R.J."/>
            <person name="Gomes A.C."/>
            <person name="Makela M.R."/>
            <person name="Stajich J."/>
            <person name="Grigoriev I.V."/>
            <person name="Mortensen U.H."/>
            <person name="De Vries R.P."/>
            <person name="Baker S.E."/>
            <person name="Andersen M.R."/>
        </authorList>
    </citation>
    <scope>NUCLEOTIDE SEQUENCE [LARGE SCALE GENOMIC DNA]</scope>
    <source>
        <strain evidence="8 9">CBS 123904</strain>
    </source>
</reference>
<keyword evidence="4" id="KW-0238">DNA-binding</keyword>
<dbReference type="CDD" id="cd00067">
    <property type="entry name" value="GAL4"/>
    <property type="match status" value="1"/>
</dbReference>
<dbReference type="PROSITE" id="PS00463">
    <property type="entry name" value="ZN2_CY6_FUNGAL_1"/>
    <property type="match status" value="1"/>
</dbReference>
<accession>A0ABR4J8C9</accession>
<dbReference type="InterPro" id="IPR036864">
    <property type="entry name" value="Zn2-C6_fun-type_DNA-bd_sf"/>
</dbReference>
<name>A0ABR4J8C9_9EURO</name>
<evidence type="ECO:0000256" key="6">
    <source>
        <dbReference type="ARBA" id="ARBA00023242"/>
    </source>
</evidence>
<evidence type="ECO:0000256" key="3">
    <source>
        <dbReference type="ARBA" id="ARBA00023015"/>
    </source>
</evidence>
<dbReference type="InterPro" id="IPR001138">
    <property type="entry name" value="Zn2Cys6_DnaBD"/>
</dbReference>
<dbReference type="PANTHER" id="PTHR47660">
    <property type="entry name" value="TRANSCRIPTION FACTOR WITH C2H2 AND ZN(2)-CYS(6) DNA BINDING DOMAIN (EUROFUNG)-RELATED-RELATED"/>
    <property type="match status" value="1"/>
</dbReference>
<keyword evidence="3" id="KW-0805">Transcription regulation</keyword>
<dbReference type="Gene3D" id="4.10.240.10">
    <property type="entry name" value="Zn(2)-C6 fungal-type DNA-binding domain"/>
    <property type="match status" value="1"/>
</dbReference>
<keyword evidence="9" id="KW-1185">Reference proteome</keyword>
<evidence type="ECO:0000313" key="8">
    <source>
        <dbReference type="EMBL" id="KAL2836311.1"/>
    </source>
</evidence>
<dbReference type="EMBL" id="JBFXLU010000181">
    <property type="protein sequence ID" value="KAL2836311.1"/>
    <property type="molecule type" value="Genomic_DNA"/>
</dbReference>
<sequence length="328" mass="36997">MGSKPFKCRFPACKASYQRKEHRLPASLSDTLRRHMHNVHGVKEPTRTKFACKGCRDQKTQCEDGPPCSNCRCRGIQCSSRQAVEVQHGSHIAGATASLSLALCGSHAQSRNRRSEKEAHFIDLYFNEDQEQSRAIALHDVLRSAIHKQKGFWDASNSETACGACSWPMPTYQAILLHILFSVLYKGRAPVGQDLKAGLSPADADLFDRLVQSCKKLGILYYPNMLARIEEVKRFNIALYKICTACSEQECWTEGLNSTKAPRRRLRAADLQLPLPKNTRLWKAVDKAEWVFAATDDVYHHRLGDALEGEWISRVANVLEIEESLREV</sequence>
<comment type="caution">
    <text evidence="8">The sequence shown here is derived from an EMBL/GenBank/DDBJ whole genome shotgun (WGS) entry which is preliminary data.</text>
</comment>
<evidence type="ECO:0000256" key="2">
    <source>
        <dbReference type="ARBA" id="ARBA00022833"/>
    </source>
</evidence>
<keyword evidence="6" id="KW-0539">Nucleus</keyword>
<dbReference type="Proteomes" id="UP001610446">
    <property type="component" value="Unassembled WGS sequence"/>
</dbReference>
<dbReference type="PANTHER" id="PTHR47660:SF7">
    <property type="entry name" value="TRANSCRIPTION FACTOR WITH C2H2 AND ZN(2)-CYS(6) DNA BINDING DOMAIN (EUROFUNG)"/>
    <property type="match status" value="1"/>
</dbReference>
<proteinExistence type="predicted"/>